<organism evidence="2 3">
    <name type="scientific">Dorcoceras hygrometricum</name>
    <dbReference type="NCBI Taxonomy" id="472368"/>
    <lineage>
        <taxon>Eukaryota</taxon>
        <taxon>Viridiplantae</taxon>
        <taxon>Streptophyta</taxon>
        <taxon>Embryophyta</taxon>
        <taxon>Tracheophyta</taxon>
        <taxon>Spermatophyta</taxon>
        <taxon>Magnoliopsida</taxon>
        <taxon>eudicotyledons</taxon>
        <taxon>Gunneridae</taxon>
        <taxon>Pentapetalae</taxon>
        <taxon>asterids</taxon>
        <taxon>lamiids</taxon>
        <taxon>Lamiales</taxon>
        <taxon>Gesneriaceae</taxon>
        <taxon>Didymocarpoideae</taxon>
        <taxon>Trichosporeae</taxon>
        <taxon>Loxocarpinae</taxon>
        <taxon>Dorcoceras</taxon>
    </lineage>
</organism>
<proteinExistence type="predicted"/>
<sequence length="600" mass="68091">MSIHMFVLIIRIDRIPVNFVLPLPAGVRIRIQPNKLKRQAFQQKDRRQNKKPNNTQQGSQEKGPIVVQRISAVPISGNRPPCPTCKKNHAGQCFFGQKALSVIPRGSWGDVARRFTMIRWISSKICFWSHKCCEPMASCIPEPMRVTQVLVSQFPYGYGTQSVEYSRRKVRTNSSPLPSSLVVAVARRRRNLFRPSRRGDSVREIFVDFLVQIGEGVEILVVDRIRRRSSSSTVEVPITSWNWCIDRYRAPIFKFFRYVPGGIRIRRYANSGIRALAWICHYTILPELHQKSHFSKKKNFLVGCCRRPPACNHRQPCTTAAPFMHPVRATAACESRRVSCRWARSVHASPGVARAGRYPCEHVVHGGACTLRMLVRALAAPLAQDGRVGGRPPVRGVKHGCCTRVGDVASTGAEMRCCTRVGDVASTGAEMRRRILNSMVFEPVSGRPRGFWTDTCYWAFWEPAGTSKWTIDDDVIGEDIMTSSAVMSSQSAVSYSRTSRWYLKLAIAKRCRLDKWIRQRFAFALRFSRWFRAKNQQNTFEREEFVSIDSNLNRGFIYEGNAIEEDDDCSAVAVDVGCTVHQQRENESEAKLSTIILEKA</sequence>
<dbReference type="EMBL" id="KQ993846">
    <property type="protein sequence ID" value="KZV48568.1"/>
    <property type="molecule type" value="Genomic_DNA"/>
</dbReference>
<gene>
    <name evidence="2" type="ORF">F511_17109</name>
</gene>
<dbReference type="AlphaFoldDB" id="A0A2Z7CP57"/>
<reference evidence="2 3" key="1">
    <citation type="journal article" date="2015" name="Proc. Natl. Acad. Sci. U.S.A.">
        <title>The resurrection genome of Boea hygrometrica: A blueprint for survival of dehydration.</title>
        <authorList>
            <person name="Xiao L."/>
            <person name="Yang G."/>
            <person name="Zhang L."/>
            <person name="Yang X."/>
            <person name="Zhao S."/>
            <person name="Ji Z."/>
            <person name="Zhou Q."/>
            <person name="Hu M."/>
            <person name="Wang Y."/>
            <person name="Chen M."/>
            <person name="Xu Y."/>
            <person name="Jin H."/>
            <person name="Xiao X."/>
            <person name="Hu G."/>
            <person name="Bao F."/>
            <person name="Hu Y."/>
            <person name="Wan P."/>
            <person name="Li L."/>
            <person name="Deng X."/>
            <person name="Kuang T."/>
            <person name="Xiang C."/>
            <person name="Zhu J.K."/>
            <person name="Oliver M.J."/>
            <person name="He Y."/>
        </authorList>
    </citation>
    <scope>NUCLEOTIDE SEQUENCE [LARGE SCALE GENOMIC DNA]</scope>
    <source>
        <strain evidence="3">cv. XS01</strain>
    </source>
</reference>
<dbReference type="Proteomes" id="UP000250235">
    <property type="component" value="Unassembled WGS sequence"/>
</dbReference>
<accession>A0A2Z7CP57</accession>
<evidence type="ECO:0000313" key="2">
    <source>
        <dbReference type="EMBL" id="KZV48568.1"/>
    </source>
</evidence>
<dbReference type="OrthoDB" id="3934549at2759"/>
<protein>
    <submittedName>
        <fullName evidence="2">Polyol transporter 5-like</fullName>
    </submittedName>
</protein>
<feature type="compositionally biased region" description="Polar residues" evidence="1">
    <location>
        <begin position="51"/>
        <end position="60"/>
    </location>
</feature>
<evidence type="ECO:0000313" key="3">
    <source>
        <dbReference type="Proteomes" id="UP000250235"/>
    </source>
</evidence>
<keyword evidence="3" id="KW-1185">Reference proteome</keyword>
<feature type="region of interest" description="Disordered" evidence="1">
    <location>
        <begin position="38"/>
        <end position="63"/>
    </location>
</feature>
<evidence type="ECO:0000256" key="1">
    <source>
        <dbReference type="SAM" id="MobiDB-lite"/>
    </source>
</evidence>
<name>A0A2Z7CP57_9LAMI</name>